<dbReference type="Gene3D" id="2.30.30.60">
    <property type="match status" value="1"/>
</dbReference>
<feature type="domain" description="Mechanosensitive ion channel MscS" evidence="8">
    <location>
        <begin position="198"/>
        <end position="263"/>
    </location>
</feature>
<evidence type="ECO:0000313" key="11">
    <source>
        <dbReference type="Proteomes" id="UP000466586"/>
    </source>
</evidence>
<evidence type="ECO:0000313" key="10">
    <source>
        <dbReference type="EMBL" id="MXV49835.1"/>
    </source>
</evidence>
<feature type="transmembrane region" description="Helical" evidence="7">
    <location>
        <begin position="155"/>
        <end position="173"/>
    </location>
</feature>
<dbReference type="PANTHER" id="PTHR30566:SF5">
    <property type="entry name" value="MECHANOSENSITIVE ION CHANNEL PROTEIN 1, MITOCHONDRIAL-RELATED"/>
    <property type="match status" value="1"/>
</dbReference>
<dbReference type="SUPFAM" id="SSF50182">
    <property type="entry name" value="Sm-like ribonucleoproteins"/>
    <property type="match status" value="1"/>
</dbReference>
<organism evidence="10 11">
    <name type="scientific">Hufsiella arboris</name>
    <dbReference type="NCBI Taxonomy" id="2695275"/>
    <lineage>
        <taxon>Bacteria</taxon>
        <taxon>Pseudomonadati</taxon>
        <taxon>Bacteroidota</taxon>
        <taxon>Sphingobacteriia</taxon>
        <taxon>Sphingobacteriales</taxon>
        <taxon>Sphingobacteriaceae</taxon>
        <taxon>Hufsiella</taxon>
    </lineage>
</organism>
<dbReference type="PROSITE" id="PS01246">
    <property type="entry name" value="UPF0003"/>
    <property type="match status" value="1"/>
</dbReference>
<dbReference type="InterPro" id="IPR011066">
    <property type="entry name" value="MscS_channel_C_sf"/>
</dbReference>
<keyword evidence="4 7" id="KW-0812">Transmembrane</keyword>
<proteinExistence type="inferred from homology"/>
<dbReference type="InterPro" id="IPR049278">
    <property type="entry name" value="MS_channel_C"/>
</dbReference>
<keyword evidence="3" id="KW-1003">Cell membrane</keyword>
<evidence type="ECO:0000256" key="4">
    <source>
        <dbReference type="ARBA" id="ARBA00022692"/>
    </source>
</evidence>
<dbReference type="InterPro" id="IPR006686">
    <property type="entry name" value="MscS_channel_CS"/>
</dbReference>
<dbReference type="EMBL" id="WVHT01000001">
    <property type="protein sequence ID" value="MXV49835.1"/>
    <property type="molecule type" value="Genomic_DNA"/>
</dbReference>
<evidence type="ECO:0000256" key="7">
    <source>
        <dbReference type="SAM" id="Phobius"/>
    </source>
</evidence>
<accession>A0A7K1Y5G9</accession>
<dbReference type="AlphaFoldDB" id="A0A7K1Y5G9"/>
<dbReference type="Gene3D" id="1.10.287.1260">
    <property type="match status" value="1"/>
</dbReference>
<evidence type="ECO:0000256" key="3">
    <source>
        <dbReference type="ARBA" id="ARBA00022475"/>
    </source>
</evidence>
<dbReference type="Gene3D" id="3.30.70.100">
    <property type="match status" value="1"/>
</dbReference>
<dbReference type="PANTHER" id="PTHR30566">
    <property type="entry name" value="YNAI-RELATED MECHANOSENSITIVE ION CHANNEL"/>
    <property type="match status" value="1"/>
</dbReference>
<dbReference type="InterPro" id="IPR006685">
    <property type="entry name" value="MscS_channel_2nd"/>
</dbReference>
<feature type="transmembrane region" description="Helical" evidence="7">
    <location>
        <begin position="109"/>
        <end position="134"/>
    </location>
</feature>
<reference evidence="10 11" key="1">
    <citation type="submission" date="2019-11" db="EMBL/GenBank/DDBJ databases">
        <title>Pedobacter sp. HMF7647 Genome sequencing and assembly.</title>
        <authorList>
            <person name="Kang H."/>
            <person name="Kim H."/>
            <person name="Joh K."/>
        </authorList>
    </citation>
    <scope>NUCLEOTIDE SEQUENCE [LARGE SCALE GENOMIC DNA]</scope>
    <source>
        <strain evidence="10 11">HMF7647</strain>
    </source>
</reference>
<evidence type="ECO:0000256" key="1">
    <source>
        <dbReference type="ARBA" id="ARBA00004651"/>
    </source>
</evidence>
<protein>
    <submittedName>
        <fullName evidence="10">Mechanosensitive ion channel</fullName>
    </submittedName>
</protein>
<dbReference type="GO" id="GO:0005886">
    <property type="term" value="C:plasma membrane"/>
    <property type="evidence" value="ECO:0007669"/>
    <property type="project" value="UniProtKB-SubCell"/>
</dbReference>
<dbReference type="SUPFAM" id="SSF82861">
    <property type="entry name" value="Mechanosensitive channel protein MscS (YggB), transmembrane region"/>
    <property type="match status" value="1"/>
</dbReference>
<dbReference type="Pfam" id="PF00924">
    <property type="entry name" value="MS_channel_2nd"/>
    <property type="match status" value="1"/>
</dbReference>
<keyword evidence="5 7" id="KW-1133">Transmembrane helix</keyword>
<name>A0A7K1Y5G9_9SPHI</name>
<comment type="caution">
    <text evidence="10">The sequence shown here is derived from an EMBL/GenBank/DDBJ whole genome shotgun (WGS) entry which is preliminary data.</text>
</comment>
<gene>
    <name evidence="10" type="ORF">GS399_02550</name>
</gene>
<dbReference type="RefSeq" id="WP_160843000.1">
    <property type="nucleotide sequence ID" value="NZ_WVHT01000001.1"/>
</dbReference>
<evidence type="ECO:0000256" key="6">
    <source>
        <dbReference type="ARBA" id="ARBA00023136"/>
    </source>
</evidence>
<sequence length="379" mass="43053">MDYSAYLNTTFLGNEIKNYVLFALIIIAGLTFKRLVSRLLSKLLLKLFGKFGSSVNAEVFINLLIKPLEILILLTALYLSINQLDYPLDEVIFSRRDTHIKLIDVVDKVFLFFIIITLFWVLLRIIDFISHVFAYKASLTESKADDQVVSFLKELSKIITGIIGVFVIMGSVFDLNVATIIAGLGIGGIAIALAAKESLENLLGSFTIFMDRPFVVGDLIRVDSIEGTVEKVGFRSTKLRTTDKTIVTLPNKKMIDGALENMTLRNYRRVKFNIGLTYDTKPETLRKINNEISDYINQRELTNNDVTVIFESFGDWSLNLQVLYLVEMMDFNEYLKIREEINYKIMEIVQANGADFAYPTSKVIHHQTQDTEGDQGFTD</sequence>
<evidence type="ECO:0000256" key="5">
    <source>
        <dbReference type="ARBA" id="ARBA00022989"/>
    </source>
</evidence>
<evidence type="ECO:0000259" key="8">
    <source>
        <dbReference type="Pfam" id="PF00924"/>
    </source>
</evidence>
<keyword evidence="11" id="KW-1185">Reference proteome</keyword>
<feature type="domain" description="Mechanosensitive ion channel MscS C-terminal" evidence="9">
    <location>
        <begin position="270"/>
        <end position="356"/>
    </location>
</feature>
<feature type="transmembrane region" description="Helical" evidence="7">
    <location>
        <begin position="57"/>
        <end position="81"/>
    </location>
</feature>
<dbReference type="Proteomes" id="UP000466586">
    <property type="component" value="Unassembled WGS sequence"/>
</dbReference>
<dbReference type="SUPFAM" id="SSF82689">
    <property type="entry name" value="Mechanosensitive channel protein MscS (YggB), C-terminal domain"/>
    <property type="match status" value="1"/>
</dbReference>
<evidence type="ECO:0000256" key="2">
    <source>
        <dbReference type="ARBA" id="ARBA00008017"/>
    </source>
</evidence>
<dbReference type="GO" id="GO:0008381">
    <property type="term" value="F:mechanosensitive monoatomic ion channel activity"/>
    <property type="evidence" value="ECO:0007669"/>
    <property type="project" value="UniProtKB-ARBA"/>
</dbReference>
<dbReference type="InterPro" id="IPR010920">
    <property type="entry name" value="LSM_dom_sf"/>
</dbReference>
<keyword evidence="6 7" id="KW-0472">Membrane</keyword>
<comment type="similarity">
    <text evidence="2">Belongs to the MscS (TC 1.A.23) family.</text>
</comment>
<comment type="subcellular location">
    <subcellularLocation>
        <location evidence="1">Cell membrane</location>
        <topology evidence="1">Multi-pass membrane protein</topology>
    </subcellularLocation>
</comment>
<dbReference type="InterPro" id="IPR023408">
    <property type="entry name" value="MscS_beta-dom_sf"/>
</dbReference>
<dbReference type="Pfam" id="PF21082">
    <property type="entry name" value="MS_channel_3rd"/>
    <property type="match status" value="1"/>
</dbReference>
<dbReference type="InterPro" id="IPR011014">
    <property type="entry name" value="MscS_channel_TM-2"/>
</dbReference>
<evidence type="ECO:0000259" key="9">
    <source>
        <dbReference type="Pfam" id="PF21082"/>
    </source>
</evidence>
<feature type="transmembrane region" description="Helical" evidence="7">
    <location>
        <begin position="16"/>
        <end position="36"/>
    </location>
</feature>